<dbReference type="Pfam" id="PF13240">
    <property type="entry name" value="Zn_Ribbon_1"/>
    <property type="match status" value="1"/>
</dbReference>
<keyword evidence="1" id="KW-0472">Membrane</keyword>
<dbReference type="Proteomes" id="UP000035481">
    <property type="component" value="Unassembled WGS sequence"/>
</dbReference>
<feature type="transmembrane region" description="Helical" evidence="1">
    <location>
        <begin position="49"/>
        <end position="70"/>
    </location>
</feature>
<accession>A0A0G9GZW9</accession>
<proteinExistence type="predicted"/>
<evidence type="ECO:0000313" key="4">
    <source>
        <dbReference type="Proteomes" id="UP000035481"/>
    </source>
</evidence>
<dbReference type="OrthoDB" id="8685152at2"/>
<keyword evidence="1" id="KW-1133">Transmembrane helix</keyword>
<evidence type="ECO:0000256" key="1">
    <source>
        <dbReference type="SAM" id="Phobius"/>
    </source>
</evidence>
<dbReference type="InterPro" id="IPR026870">
    <property type="entry name" value="Zinc_ribbon_dom"/>
</dbReference>
<dbReference type="RefSeq" id="WP_046972562.1">
    <property type="nucleotide sequence ID" value="NZ_JPLA01000041.1"/>
</dbReference>
<evidence type="ECO:0000313" key="3">
    <source>
        <dbReference type="EMBL" id="KLD62858.1"/>
    </source>
</evidence>
<gene>
    <name evidence="3" type="ORF">Y882_14405</name>
</gene>
<sequence>MALITCPQCGAEVGEGERVCPSCGAAMSKTASPPAAAVTEKKSLGSFPVLPVLVGALLIVGVIAAVWFAHQHKKAADAAMAPSAEMRERGDADAKRHDAIRRAVLGSIMLHDAQLNTDGYGVDRAMLMEDGTVCYSYHTRNPSGGTDAKTAVLLPDRQVLHADVGGEQTDEAKSCAQQTGTDVTARVRLR</sequence>
<keyword evidence="1" id="KW-0812">Transmembrane</keyword>
<feature type="domain" description="Zinc-ribbon" evidence="2">
    <location>
        <begin position="6"/>
        <end position="26"/>
    </location>
</feature>
<reference evidence="3 4" key="1">
    <citation type="journal article" date="2015" name="Antonie Van Leeuwenhoek">
        <title>A phylogenomic and molecular marker based taxonomic framework for the order Xanthomonadales: proposal to transfer the families Algiphilaceae and Solimonadaceae to the order Nevskiales ord. nov. and to create a new family within the order Xanthomonadales, the family Rhodanobacteraceae fam. nov., containing the genus Rhodanobacter and its closest relatives.</title>
        <authorList>
            <person name="Naushad S."/>
            <person name="Adeolu M."/>
            <person name="Wong S."/>
            <person name="Sohail M."/>
            <person name="Schellhorn H.E."/>
            <person name="Gupta R.S."/>
        </authorList>
    </citation>
    <scope>NUCLEOTIDE SEQUENCE [LARGE SCALE GENOMIC DNA]</scope>
    <source>
        <strain evidence="3 4">DSM 16301</strain>
    </source>
</reference>
<dbReference type="AlphaFoldDB" id="A0A0G9GZW9"/>
<name>A0A0G9GZW9_9GAMM</name>
<organism evidence="3 4">
    <name type="scientific">Dyella japonica DSM 16301</name>
    <dbReference type="NCBI Taxonomy" id="1440762"/>
    <lineage>
        <taxon>Bacteria</taxon>
        <taxon>Pseudomonadati</taxon>
        <taxon>Pseudomonadota</taxon>
        <taxon>Gammaproteobacteria</taxon>
        <taxon>Lysobacterales</taxon>
        <taxon>Rhodanobacteraceae</taxon>
        <taxon>Dyella</taxon>
    </lineage>
</organism>
<comment type="caution">
    <text evidence="3">The sequence shown here is derived from an EMBL/GenBank/DDBJ whole genome shotgun (WGS) entry which is preliminary data.</text>
</comment>
<evidence type="ECO:0000259" key="2">
    <source>
        <dbReference type="Pfam" id="PF13240"/>
    </source>
</evidence>
<dbReference type="EMBL" id="JPLA01000041">
    <property type="protein sequence ID" value="KLD62858.1"/>
    <property type="molecule type" value="Genomic_DNA"/>
</dbReference>
<protein>
    <recommendedName>
        <fullName evidence="2">Zinc-ribbon domain-containing protein</fullName>
    </recommendedName>
</protein>
<dbReference type="PATRIC" id="fig|1440762.4.peg.2605"/>